<protein>
    <recommendedName>
        <fullName evidence="5">Selenoprotein</fullName>
    </recommendedName>
</protein>
<organism evidence="1 3">
    <name type="scientific">Chromobacterium sphagni</name>
    <dbReference type="NCBI Taxonomy" id="1903179"/>
    <lineage>
        <taxon>Bacteria</taxon>
        <taxon>Pseudomonadati</taxon>
        <taxon>Pseudomonadota</taxon>
        <taxon>Betaproteobacteria</taxon>
        <taxon>Neisseriales</taxon>
        <taxon>Chromobacteriaceae</taxon>
        <taxon>Chromobacterium</taxon>
    </lineage>
</organism>
<dbReference type="PANTHER" id="PTHR38453">
    <property type="entry name" value="CYTOPLASMIC PROTEIN-RELATED"/>
    <property type="match status" value="1"/>
</dbReference>
<reference evidence="3 4" key="1">
    <citation type="submission" date="2016-09" db="EMBL/GenBank/DDBJ databases">
        <title>Chromobacterium muskegensis sp. nov., an insecticidal bacterium isolated from Sphagnum bogs.</title>
        <authorList>
            <person name="Sparks M.E."/>
            <person name="Blackburn M.B."/>
            <person name="Gundersen-Rindal D.E."/>
            <person name="Mitchell A."/>
            <person name="Farrar R."/>
            <person name="Kuhar D."/>
        </authorList>
    </citation>
    <scope>NUCLEOTIDE SEQUENCE [LARGE SCALE GENOMIC DNA]</scope>
    <source>
        <strain evidence="2 4">14B-1</strain>
        <strain evidence="1 3">37-2</strain>
    </source>
</reference>
<keyword evidence="4" id="KW-1185">Reference proteome</keyword>
<gene>
    <name evidence="2" type="ORF">BI344_01770</name>
    <name evidence="1" type="ORF">BI347_03235</name>
</gene>
<dbReference type="EMBL" id="MKCT01000001">
    <property type="protein sequence ID" value="OHX21291.1"/>
    <property type="molecule type" value="Genomic_DNA"/>
</dbReference>
<dbReference type="RefSeq" id="WP_071111249.1">
    <property type="nucleotide sequence ID" value="NZ_MKCS01000001.1"/>
</dbReference>
<dbReference type="Proteomes" id="UP000180280">
    <property type="component" value="Unassembled WGS sequence"/>
</dbReference>
<sequence>MAEWWQAWVKTARLMVGVKDYDAYLLSRRRCNPDAKVMSREAFFRYCQDERYGGKSMKKCPC</sequence>
<dbReference type="Proteomes" id="UP000180088">
    <property type="component" value="Unassembled WGS sequence"/>
</dbReference>
<evidence type="ECO:0008006" key="5">
    <source>
        <dbReference type="Google" id="ProtNLM"/>
    </source>
</evidence>
<dbReference type="EMBL" id="MKCS01000001">
    <property type="protein sequence ID" value="OHX12624.1"/>
    <property type="molecule type" value="Genomic_DNA"/>
</dbReference>
<proteinExistence type="predicted"/>
<dbReference type="PANTHER" id="PTHR38453:SF1">
    <property type="entry name" value="CYTOPLASMIC PROTEIN"/>
    <property type="match status" value="1"/>
</dbReference>
<evidence type="ECO:0000313" key="4">
    <source>
        <dbReference type="Proteomes" id="UP000180280"/>
    </source>
</evidence>
<dbReference type="InterPro" id="IPR007423">
    <property type="entry name" value="Sel_put"/>
</dbReference>
<evidence type="ECO:0000313" key="3">
    <source>
        <dbReference type="Proteomes" id="UP000180088"/>
    </source>
</evidence>
<evidence type="ECO:0000313" key="1">
    <source>
        <dbReference type="EMBL" id="OHX12624.1"/>
    </source>
</evidence>
<name>A0A1S1WZC8_9NEIS</name>
<dbReference type="OrthoDB" id="9814284at2"/>
<dbReference type="Pfam" id="PF04328">
    <property type="entry name" value="Sel_put"/>
    <property type="match status" value="1"/>
</dbReference>
<accession>A0A1S1WZC8</accession>
<evidence type="ECO:0000313" key="2">
    <source>
        <dbReference type="EMBL" id="OHX21291.1"/>
    </source>
</evidence>
<dbReference type="STRING" id="1903179.BI347_03235"/>
<comment type="caution">
    <text evidence="1">The sequence shown here is derived from an EMBL/GenBank/DDBJ whole genome shotgun (WGS) entry which is preliminary data.</text>
</comment>
<dbReference type="AlphaFoldDB" id="A0A1S1WZC8"/>